<keyword evidence="2" id="KW-1185">Reference proteome</keyword>
<evidence type="ECO:0000313" key="2">
    <source>
        <dbReference type="Proteomes" id="UP000828390"/>
    </source>
</evidence>
<comment type="caution">
    <text evidence="1">The sequence shown here is derived from an EMBL/GenBank/DDBJ whole genome shotgun (WGS) entry which is preliminary data.</text>
</comment>
<accession>A0A9D3Y569</accession>
<reference evidence="1" key="1">
    <citation type="journal article" date="2019" name="bioRxiv">
        <title>The Genome of the Zebra Mussel, Dreissena polymorpha: A Resource for Invasive Species Research.</title>
        <authorList>
            <person name="McCartney M.A."/>
            <person name="Auch B."/>
            <person name="Kono T."/>
            <person name="Mallez S."/>
            <person name="Zhang Y."/>
            <person name="Obille A."/>
            <person name="Becker A."/>
            <person name="Abrahante J.E."/>
            <person name="Garbe J."/>
            <person name="Badalamenti J.P."/>
            <person name="Herman A."/>
            <person name="Mangelson H."/>
            <person name="Liachko I."/>
            <person name="Sullivan S."/>
            <person name="Sone E.D."/>
            <person name="Koren S."/>
            <person name="Silverstein K.A.T."/>
            <person name="Beckman K.B."/>
            <person name="Gohl D.M."/>
        </authorList>
    </citation>
    <scope>NUCLEOTIDE SEQUENCE</scope>
    <source>
        <strain evidence="1">Duluth1</strain>
        <tissue evidence="1">Whole animal</tissue>
    </source>
</reference>
<sequence>MPISCRPCFQQTRTILELVQDIIRTSVLRKFHEDWTINVTNRVLNAPPSSRNVFNHTEPFCKNLLTKFHEDLTINVASRVLTRKMPAPWQLYIIGANLLTKFYDNRTINVASRVLLRKNALPAGSHVFQTTGIIFKLNQDIIGTNVLTKFHDDRKINVASRVLTRKNALPPWDIIETYLLTEFYEDQTINVASRVLTRKMLTPHNARRTKGDHKSSPRAHCSQAISHIVTNYTLYNPQSVFEESENVLLLIVNIVNITP</sequence>
<dbReference type="EMBL" id="JAIWYP010000016">
    <property type="protein sequence ID" value="KAH3694078.1"/>
    <property type="molecule type" value="Genomic_DNA"/>
</dbReference>
<reference evidence="1" key="2">
    <citation type="submission" date="2020-11" db="EMBL/GenBank/DDBJ databases">
        <authorList>
            <person name="McCartney M.A."/>
            <person name="Auch B."/>
            <person name="Kono T."/>
            <person name="Mallez S."/>
            <person name="Becker A."/>
            <person name="Gohl D.M."/>
            <person name="Silverstein K.A.T."/>
            <person name="Koren S."/>
            <person name="Bechman K.B."/>
            <person name="Herman A."/>
            <person name="Abrahante J.E."/>
            <person name="Garbe J."/>
        </authorList>
    </citation>
    <scope>NUCLEOTIDE SEQUENCE</scope>
    <source>
        <strain evidence="1">Duluth1</strain>
        <tissue evidence="1">Whole animal</tissue>
    </source>
</reference>
<dbReference type="AlphaFoldDB" id="A0A9D3Y569"/>
<protein>
    <submittedName>
        <fullName evidence="1">Uncharacterized protein</fullName>
    </submittedName>
</protein>
<organism evidence="1 2">
    <name type="scientific">Dreissena polymorpha</name>
    <name type="common">Zebra mussel</name>
    <name type="synonym">Mytilus polymorpha</name>
    <dbReference type="NCBI Taxonomy" id="45954"/>
    <lineage>
        <taxon>Eukaryota</taxon>
        <taxon>Metazoa</taxon>
        <taxon>Spiralia</taxon>
        <taxon>Lophotrochozoa</taxon>
        <taxon>Mollusca</taxon>
        <taxon>Bivalvia</taxon>
        <taxon>Autobranchia</taxon>
        <taxon>Heteroconchia</taxon>
        <taxon>Euheterodonta</taxon>
        <taxon>Imparidentia</taxon>
        <taxon>Neoheterodontei</taxon>
        <taxon>Myida</taxon>
        <taxon>Dreissenoidea</taxon>
        <taxon>Dreissenidae</taxon>
        <taxon>Dreissena</taxon>
    </lineage>
</organism>
<dbReference type="Proteomes" id="UP000828390">
    <property type="component" value="Unassembled WGS sequence"/>
</dbReference>
<evidence type="ECO:0000313" key="1">
    <source>
        <dbReference type="EMBL" id="KAH3694078.1"/>
    </source>
</evidence>
<name>A0A9D3Y569_DREPO</name>
<gene>
    <name evidence="1" type="ORF">DPMN_081517</name>
</gene>
<proteinExistence type="predicted"/>